<sequence length="292" mass="32244">MPQFFSNKRLVVLLVSIIILVALIGTSMKERNALTMPEQFFKDSVGWIQSIFYKPANSVAGLFESIGDMKDMYEENELLKSRLNEFVALSEELKTVKKENEELKGELNIEPSTGLSDYQTFHANMIARSPDRWNDLLTIDKGKQDGVQVNMAVATPSGLIGKVKNVQPFSSTVQLVSDVDRTNRIAAMTQEDKNVFGTIEGYDTEKKVLLFSKIPVDIKVEKGQTVITAGNGGIFPRGIVIGEIVDVETDNVGTTQTAHVKPAADLYDINNVMVIERGAQNVVPDNGEGEEE</sequence>
<dbReference type="InterPro" id="IPR042175">
    <property type="entry name" value="Cell/Rod_MreC_2"/>
</dbReference>
<dbReference type="PATRIC" id="fig|157733.3.peg.1463"/>
<dbReference type="Pfam" id="PF04085">
    <property type="entry name" value="MreC"/>
    <property type="match status" value="1"/>
</dbReference>
<dbReference type="Gene3D" id="2.40.10.350">
    <property type="entry name" value="Rod shape-determining protein MreC, domain 2"/>
    <property type="match status" value="1"/>
</dbReference>
<dbReference type="NCBIfam" id="TIGR00219">
    <property type="entry name" value="mreC"/>
    <property type="match status" value="1"/>
</dbReference>
<evidence type="ECO:0000256" key="5">
    <source>
        <dbReference type="PIRNR" id="PIRNR038471"/>
    </source>
</evidence>
<evidence type="ECO:0000256" key="2">
    <source>
        <dbReference type="ARBA" id="ARBA00013855"/>
    </source>
</evidence>
<dbReference type="Proteomes" id="UP000035996">
    <property type="component" value="Unassembled WGS sequence"/>
</dbReference>
<comment type="function">
    <text evidence="5">Involved in formation and maintenance of cell shape.</text>
</comment>
<dbReference type="Gene3D" id="2.40.10.340">
    <property type="entry name" value="Rod shape-determining protein MreC, domain 1"/>
    <property type="match status" value="1"/>
</dbReference>
<keyword evidence="8" id="KW-1185">Reference proteome</keyword>
<name>A0A0J6CWJ9_9BACL</name>
<comment type="caution">
    <text evidence="7">The sequence shown here is derived from an EMBL/GenBank/DDBJ whole genome shotgun (WGS) entry which is preliminary data.</text>
</comment>
<dbReference type="RefSeq" id="WP_048312587.1">
    <property type="nucleotide sequence ID" value="NZ_CP119526.1"/>
</dbReference>
<dbReference type="GO" id="GO:0008360">
    <property type="term" value="P:regulation of cell shape"/>
    <property type="evidence" value="ECO:0007669"/>
    <property type="project" value="UniProtKB-KW"/>
</dbReference>
<evidence type="ECO:0000256" key="1">
    <source>
        <dbReference type="ARBA" id="ARBA00009369"/>
    </source>
</evidence>
<dbReference type="InterPro" id="IPR055342">
    <property type="entry name" value="MreC_beta-barrel_core"/>
</dbReference>
<dbReference type="PANTHER" id="PTHR34138">
    <property type="entry name" value="CELL SHAPE-DETERMINING PROTEIN MREC"/>
    <property type="match status" value="1"/>
</dbReference>
<dbReference type="OrthoDB" id="9792313at2"/>
<dbReference type="AlphaFoldDB" id="A0A0J6CWJ9"/>
<dbReference type="PIRSF" id="PIRSF038471">
    <property type="entry name" value="MreC"/>
    <property type="match status" value="1"/>
</dbReference>
<dbReference type="InterPro" id="IPR007221">
    <property type="entry name" value="MreC"/>
</dbReference>
<feature type="domain" description="Rod shape-determining protein MreC beta-barrel core" evidence="6">
    <location>
        <begin position="126"/>
        <end position="276"/>
    </location>
</feature>
<dbReference type="PANTHER" id="PTHR34138:SF1">
    <property type="entry name" value="CELL SHAPE-DETERMINING PROTEIN MREC"/>
    <property type="match status" value="1"/>
</dbReference>
<dbReference type="STRING" id="157733.AB986_16860"/>
<organism evidence="7 8">
    <name type="scientific">Guptibacillus hwajinpoensis</name>
    <dbReference type="NCBI Taxonomy" id="208199"/>
    <lineage>
        <taxon>Bacteria</taxon>
        <taxon>Bacillati</taxon>
        <taxon>Bacillota</taxon>
        <taxon>Bacilli</taxon>
        <taxon>Bacillales</taxon>
        <taxon>Guptibacillaceae</taxon>
        <taxon>Guptibacillus</taxon>
    </lineage>
</organism>
<proteinExistence type="inferred from homology"/>
<gene>
    <name evidence="7" type="ORF">AB986_16860</name>
</gene>
<comment type="similarity">
    <text evidence="1 5">Belongs to the MreC family.</text>
</comment>
<reference evidence="7" key="1">
    <citation type="submission" date="2015-06" db="EMBL/GenBank/DDBJ databases">
        <authorList>
            <person name="Liu B."/>
            <person name="Wang J."/>
            <person name="Zhu Y."/>
            <person name="Liu G."/>
            <person name="Chen Q."/>
            <person name="Zheng C."/>
            <person name="Che J."/>
            <person name="Ge C."/>
            <person name="Shi H."/>
            <person name="Pan Z."/>
            <person name="Liu X."/>
        </authorList>
    </citation>
    <scope>NUCLEOTIDE SEQUENCE [LARGE SCALE GENOMIC DNA]</scope>
    <source>
        <strain evidence="7">DSM 16346</strain>
    </source>
</reference>
<evidence type="ECO:0000313" key="7">
    <source>
        <dbReference type="EMBL" id="KMM37513.1"/>
    </source>
</evidence>
<dbReference type="GO" id="GO:0005886">
    <property type="term" value="C:plasma membrane"/>
    <property type="evidence" value="ECO:0007669"/>
    <property type="project" value="TreeGrafter"/>
</dbReference>
<dbReference type="InterPro" id="IPR042177">
    <property type="entry name" value="Cell/Rod_1"/>
</dbReference>
<accession>A0A0J6CWJ9</accession>
<evidence type="ECO:0000256" key="4">
    <source>
        <dbReference type="ARBA" id="ARBA00032089"/>
    </source>
</evidence>
<evidence type="ECO:0000313" key="8">
    <source>
        <dbReference type="Proteomes" id="UP000035996"/>
    </source>
</evidence>
<protein>
    <recommendedName>
        <fullName evidence="2 5">Cell shape-determining protein MreC</fullName>
    </recommendedName>
    <alternativeName>
        <fullName evidence="4 5">Cell shape protein MreC</fullName>
    </alternativeName>
</protein>
<evidence type="ECO:0000256" key="3">
    <source>
        <dbReference type="ARBA" id="ARBA00022960"/>
    </source>
</evidence>
<keyword evidence="3 5" id="KW-0133">Cell shape</keyword>
<evidence type="ECO:0000259" key="6">
    <source>
        <dbReference type="Pfam" id="PF04085"/>
    </source>
</evidence>
<dbReference type="EMBL" id="LELK01000004">
    <property type="protein sequence ID" value="KMM37513.1"/>
    <property type="molecule type" value="Genomic_DNA"/>
</dbReference>